<sequence length="101" mass="11424">MAMVAELNISPYTLKSAYSSLKPIGEIKNLEATFCNKEKMYMDGLVSENFNQIVVKENPRISYSSKENIPHAPDRKSKGKEPQEDKLEVEDSDTIKGSKRN</sequence>
<accession>A0A9Q3HPN3</accession>
<evidence type="ECO:0000313" key="3">
    <source>
        <dbReference type="Proteomes" id="UP000765509"/>
    </source>
</evidence>
<proteinExistence type="predicted"/>
<reference evidence="2" key="1">
    <citation type="submission" date="2021-03" db="EMBL/GenBank/DDBJ databases">
        <title>Draft genome sequence of rust myrtle Austropuccinia psidii MF-1, a brazilian biotype.</title>
        <authorList>
            <person name="Quecine M.C."/>
            <person name="Pachon D.M.R."/>
            <person name="Bonatelli M.L."/>
            <person name="Correr F.H."/>
            <person name="Franceschini L.M."/>
            <person name="Leite T.F."/>
            <person name="Margarido G.R.A."/>
            <person name="Almeida C.A."/>
            <person name="Ferrarezi J.A."/>
            <person name="Labate C.A."/>
        </authorList>
    </citation>
    <scope>NUCLEOTIDE SEQUENCE</scope>
    <source>
        <strain evidence="2">MF-1</strain>
    </source>
</reference>
<protein>
    <submittedName>
        <fullName evidence="2">Uncharacterized protein</fullName>
    </submittedName>
</protein>
<dbReference type="Proteomes" id="UP000765509">
    <property type="component" value="Unassembled WGS sequence"/>
</dbReference>
<keyword evidence="3" id="KW-1185">Reference proteome</keyword>
<evidence type="ECO:0000313" key="2">
    <source>
        <dbReference type="EMBL" id="MBW0509275.1"/>
    </source>
</evidence>
<gene>
    <name evidence="2" type="ORF">O181_048990</name>
</gene>
<name>A0A9Q3HPN3_9BASI</name>
<organism evidence="2 3">
    <name type="scientific">Austropuccinia psidii MF-1</name>
    <dbReference type="NCBI Taxonomy" id="1389203"/>
    <lineage>
        <taxon>Eukaryota</taxon>
        <taxon>Fungi</taxon>
        <taxon>Dikarya</taxon>
        <taxon>Basidiomycota</taxon>
        <taxon>Pucciniomycotina</taxon>
        <taxon>Pucciniomycetes</taxon>
        <taxon>Pucciniales</taxon>
        <taxon>Sphaerophragmiaceae</taxon>
        <taxon>Austropuccinia</taxon>
    </lineage>
</organism>
<dbReference type="EMBL" id="AVOT02020858">
    <property type="protein sequence ID" value="MBW0509275.1"/>
    <property type="molecule type" value="Genomic_DNA"/>
</dbReference>
<feature type="compositionally biased region" description="Basic and acidic residues" evidence="1">
    <location>
        <begin position="68"/>
        <end position="86"/>
    </location>
</feature>
<comment type="caution">
    <text evidence="2">The sequence shown here is derived from an EMBL/GenBank/DDBJ whole genome shotgun (WGS) entry which is preliminary data.</text>
</comment>
<dbReference type="AlphaFoldDB" id="A0A9Q3HPN3"/>
<evidence type="ECO:0000256" key="1">
    <source>
        <dbReference type="SAM" id="MobiDB-lite"/>
    </source>
</evidence>
<feature type="region of interest" description="Disordered" evidence="1">
    <location>
        <begin position="61"/>
        <end position="101"/>
    </location>
</feature>